<dbReference type="InterPro" id="IPR006558">
    <property type="entry name" value="LamG-like"/>
</dbReference>
<gene>
    <name evidence="7" type="ORF">HSR121_2206</name>
</gene>
<evidence type="ECO:0000259" key="6">
    <source>
        <dbReference type="SMART" id="SM00560"/>
    </source>
</evidence>
<feature type="domain" description="LamG-like jellyroll fold" evidence="6">
    <location>
        <begin position="637"/>
        <end position="769"/>
    </location>
</feature>
<dbReference type="InterPro" id="IPR055690">
    <property type="entry name" value="DUF7266"/>
</dbReference>
<dbReference type="InterPro" id="IPR022409">
    <property type="entry name" value="PKD/Chitinase_dom"/>
</dbReference>
<dbReference type="Pfam" id="PF23928">
    <property type="entry name" value="DUF7266"/>
    <property type="match status" value="1"/>
</dbReference>
<dbReference type="CDD" id="cd00146">
    <property type="entry name" value="PKD"/>
    <property type="match status" value="1"/>
</dbReference>
<accession>A0A897N818</accession>
<dbReference type="InterPro" id="IPR013320">
    <property type="entry name" value="ConA-like_dom_sf"/>
</dbReference>
<dbReference type="InterPro" id="IPR013783">
    <property type="entry name" value="Ig-like_fold"/>
</dbReference>
<proteinExistence type="predicted"/>
<name>A0A897N818_9EURY</name>
<dbReference type="SMART" id="SM00560">
    <property type="entry name" value="LamGL"/>
    <property type="match status" value="1"/>
</dbReference>
<keyword evidence="4" id="KW-0812">Transmembrane</keyword>
<dbReference type="AlphaFoldDB" id="A0A897N818"/>
<dbReference type="Gene3D" id="2.60.120.200">
    <property type="match status" value="1"/>
</dbReference>
<dbReference type="GeneID" id="68855771"/>
<dbReference type="InterPro" id="IPR000601">
    <property type="entry name" value="PKD_dom"/>
</dbReference>
<dbReference type="Gene3D" id="2.60.40.10">
    <property type="entry name" value="Immunoglobulins"/>
    <property type="match status" value="1"/>
</dbReference>
<feature type="transmembrane region" description="Helical" evidence="4">
    <location>
        <begin position="21"/>
        <end position="43"/>
    </location>
</feature>
<dbReference type="EMBL" id="CP064787">
    <property type="protein sequence ID" value="QSG06536.1"/>
    <property type="molecule type" value="Genomic_DNA"/>
</dbReference>
<evidence type="ECO:0000256" key="2">
    <source>
        <dbReference type="ARBA" id="ARBA00023157"/>
    </source>
</evidence>
<dbReference type="Proteomes" id="UP000663525">
    <property type="component" value="Chromosome"/>
</dbReference>
<evidence type="ECO:0000256" key="4">
    <source>
        <dbReference type="SAM" id="Phobius"/>
    </source>
</evidence>
<dbReference type="InterPro" id="IPR035986">
    <property type="entry name" value="PKD_dom_sf"/>
</dbReference>
<evidence type="ECO:0000313" key="7">
    <source>
        <dbReference type="EMBL" id="QSG06536.1"/>
    </source>
</evidence>
<evidence type="ECO:0000256" key="3">
    <source>
        <dbReference type="SAM" id="MobiDB-lite"/>
    </source>
</evidence>
<keyword evidence="4" id="KW-0472">Membrane</keyword>
<evidence type="ECO:0000313" key="8">
    <source>
        <dbReference type="Proteomes" id="UP000663525"/>
    </source>
</evidence>
<keyword evidence="7" id="KW-0969">Cilium</keyword>
<evidence type="ECO:0000259" key="5">
    <source>
        <dbReference type="SMART" id="SM00089"/>
    </source>
</evidence>
<feature type="compositionally biased region" description="Polar residues" evidence="3">
    <location>
        <begin position="11"/>
        <end position="20"/>
    </location>
</feature>
<keyword evidence="4" id="KW-1133">Transmembrane helix</keyword>
<feature type="compositionally biased region" description="Basic and acidic residues" evidence="3">
    <location>
        <begin position="1"/>
        <end position="10"/>
    </location>
</feature>
<dbReference type="Pfam" id="PF13385">
    <property type="entry name" value="Laminin_G_3"/>
    <property type="match status" value="1"/>
</dbReference>
<dbReference type="RefSeq" id="WP_229113040.1">
    <property type="nucleotide sequence ID" value="NZ_CP064787.1"/>
</dbReference>
<feature type="region of interest" description="Disordered" evidence="3">
    <location>
        <begin position="1"/>
        <end position="20"/>
    </location>
</feature>
<dbReference type="SUPFAM" id="SSF49299">
    <property type="entry name" value="PKD domain"/>
    <property type="match status" value="1"/>
</dbReference>
<keyword evidence="7" id="KW-0282">Flagellum</keyword>
<organism evidence="7 8">
    <name type="scientific">Halapricum desulfuricans</name>
    <dbReference type="NCBI Taxonomy" id="2841257"/>
    <lineage>
        <taxon>Archaea</taxon>
        <taxon>Methanobacteriati</taxon>
        <taxon>Methanobacteriota</taxon>
        <taxon>Stenosarchaea group</taxon>
        <taxon>Halobacteria</taxon>
        <taxon>Halobacteriales</taxon>
        <taxon>Haloarculaceae</taxon>
        <taxon>Halapricum</taxon>
    </lineage>
</organism>
<sequence length="878" mass="93722">MIDSRRRGETNVESVRGNNRGLSTPVTHVLTIGITGVLLVLLLSTANGFLTDQQEYAAQDELNTIGNRLADDIQKVVALSEQGGSVTVTVEHPDAIAGNEYRVSYENTSGACAGVTDTCLAMSVVGQDVSQTVPLSVPSDVSADLTRSGSEFILTATKTSGGSSSGAVVPMTRTMQIGVGQDIDRNKYGEVIDPTNRPPIPKFTFSPDFPESGTPVYFDAADSRDPDGTIVDYEWHIDGSLEHSGSETYSTPLSPGKHNVTLRVEDDEGARSTRTRLMRVSGLAYNDDFTSGAGGGSRCGGVGTTFSVTNEWGDAARVTHLSINPAADVKNINKLEYKSGSEIAFDTDGDGVWDREYEFGSIDLRDKPDGTIVRLRSAEGEFDNDPVVIDPSETVTVSMCKYKGGGNAEDTAVGLRYWVNGATNRTVVDPDRGYVSSYDVEAVSDDIVVSFDSTRQLGSLSAEIGSGSTSTSLSLSDFSESKSGKTYAYEASFPRSPGAYYVELHSAEDTSGNAASSLPRNRTATILGSGDYAWQTTGDWDSAQSSDTVVHQNLGNYDADSVALGNPPGSVDSSLVSYWPFDDGSVKDVVGGNDGIKHGSPTVVEDGTSGTSALKFDGNDDHIEIPDDPSLEMSNNDEVTVSMWVNTHSNGGSDWQVLLEEYQSYGLGMYGDDIAFEIYGDSKWYTTYPGEDIHDVNSPNKYYHVAGSFDQTEGQSYVNGFQTGDNSAPTRILSSSSDIGIGGSTVTDQWNTHATIDNVRIYDNALSGSQIDELADVTEGSITTDERSGPTIGKSGIDILYDADIDSGEEIELTVHAEWKNGNVRSDSVTLKPADDGSGTKTLTGINKNADTFWVEVELHSDLPKGSPELHGVSLEES</sequence>
<feature type="domain" description="PKD/Chitinase" evidence="5">
    <location>
        <begin position="200"/>
        <end position="283"/>
    </location>
</feature>
<keyword evidence="7" id="KW-0966">Cell projection</keyword>
<evidence type="ECO:0000256" key="1">
    <source>
        <dbReference type="ARBA" id="ARBA00022729"/>
    </source>
</evidence>
<dbReference type="Pfam" id="PF18911">
    <property type="entry name" value="PKD_4"/>
    <property type="match status" value="1"/>
</dbReference>
<dbReference type="SUPFAM" id="SSF49899">
    <property type="entry name" value="Concanavalin A-like lectins/glucanases"/>
    <property type="match status" value="1"/>
</dbReference>
<keyword evidence="2" id="KW-1015">Disulfide bond</keyword>
<dbReference type="SMART" id="SM00089">
    <property type="entry name" value="PKD"/>
    <property type="match status" value="1"/>
</dbReference>
<keyword evidence="1" id="KW-0732">Signal</keyword>
<protein>
    <submittedName>
        <fullName evidence="7">Pilin/Flagellin, FlaG/FlaF family</fullName>
    </submittedName>
</protein>
<reference evidence="7" key="1">
    <citation type="submission" date="2020-11" db="EMBL/GenBank/DDBJ databases">
        <title>Carbohydrate-dependent, anaerobic sulfur respiration: A novel catabolism in halophilic archaea.</title>
        <authorList>
            <person name="Sorokin D.Y."/>
            <person name="Messina E."/>
            <person name="Smedile F."/>
            <person name="La Cono V."/>
            <person name="Hallsworth J.E."/>
            <person name="Yakimov M.M."/>
        </authorList>
    </citation>
    <scope>NUCLEOTIDE SEQUENCE</scope>
    <source>
        <strain evidence="7">HSR12-1</strain>
    </source>
</reference>